<keyword evidence="5 7" id="KW-0472">Membrane</keyword>
<keyword evidence="3" id="KW-0813">Transport</keyword>
<keyword evidence="3" id="KW-0406">Ion transport</keyword>
<proteinExistence type="predicted"/>
<keyword evidence="3" id="KW-0633">Potassium transport</keyword>
<dbReference type="InterPro" id="IPR005821">
    <property type="entry name" value="Ion_trans_dom"/>
</dbReference>
<feature type="region of interest" description="Disordered" evidence="6">
    <location>
        <begin position="1"/>
        <end position="175"/>
    </location>
</feature>
<evidence type="ECO:0000256" key="2">
    <source>
        <dbReference type="ARBA" id="ARBA00022692"/>
    </source>
</evidence>
<evidence type="ECO:0008006" key="12">
    <source>
        <dbReference type="Google" id="ProtNLM"/>
    </source>
</evidence>
<keyword evidence="3" id="KW-0630">Potassium</keyword>
<evidence type="ECO:0000256" key="4">
    <source>
        <dbReference type="ARBA" id="ARBA00022989"/>
    </source>
</evidence>
<evidence type="ECO:0000313" key="11">
    <source>
        <dbReference type="Proteomes" id="UP001145742"/>
    </source>
</evidence>
<keyword evidence="2 7" id="KW-0812">Transmembrane</keyword>
<keyword evidence="3" id="KW-0631">Potassium channel</keyword>
<evidence type="ECO:0000259" key="8">
    <source>
        <dbReference type="Pfam" id="PF00520"/>
    </source>
</evidence>
<evidence type="ECO:0000313" key="10">
    <source>
        <dbReference type="EMBL" id="KAJ7420934.1"/>
    </source>
</evidence>
<evidence type="ECO:0000256" key="5">
    <source>
        <dbReference type="ARBA" id="ARBA00023136"/>
    </source>
</evidence>
<gene>
    <name evidence="10" type="ORF">WISP_45757</name>
</gene>
<dbReference type="SUPFAM" id="SSF81324">
    <property type="entry name" value="Voltage-gated potassium channels"/>
    <property type="match status" value="1"/>
</dbReference>
<evidence type="ECO:0000256" key="1">
    <source>
        <dbReference type="ARBA" id="ARBA00004141"/>
    </source>
</evidence>
<keyword evidence="11" id="KW-1185">Reference proteome</keyword>
<dbReference type="PANTHER" id="PTHR45689:SF4">
    <property type="entry name" value="POTASSIUM_SODIUM HYPERPOLARIZATION-ACTIVATED CYCLIC NUCLEOTIDE-GATED CHANNEL 4"/>
    <property type="match status" value="1"/>
</dbReference>
<evidence type="ECO:0000256" key="6">
    <source>
        <dbReference type="SAM" id="MobiDB-lite"/>
    </source>
</evidence>
<dbReference type="Pfam" id="PF00520">
    <property type="entry name" value="Ion_trans"/>
    <property type="match status" value="1"/>
</dbReference>
<feature type="domain" description="Ion transport" evidence="8">
    <location>
        <begin position="296"/>
        <end position="437"/>
    </location>
</feature>
<comment type="caution">
    <text evidence="10">The sequence shown here is derived from an EMBL/GenBank/DDBJ whole genome shotgun (WGS) entry which is preliminary data.</text>
</comment>
<comment type="subcellular location">
    <subcellularLocation>
        <location evidence="1">Membrane</location>
        <topology evidence="1">Multi-pass membrane protein</topology>
    </subcellularLocation>
</comment>
<protein>
    <recommendedName>
        <fullName evidence="12">HCN1 protein</fullName>
    </recommendedName>
</protein>
<dbReference type="Pfam" id="PF08412">
    <property type="entry name" value="Ion_trans_N"/>
    <property type="match status" value="1"/>
</dbReference>
<keyword evidence="4 7" id="KW-1133">Transmembrane helix</keyword>
<reference evidence="10" key="1">
    <citation type="submission" date="2019-10" db="EMBL/GenBank/DDBJ databases">
        <authorList>
            <person name="Soares A.E.R."/>
            <person name="Aleixo A."/>
            <person name="Schneider P."/>
            <person name="Miyaki C.Y."/>
            <person name="Schneider M.P."/>
            <person name="Mello C."/>
            <person name="Vasconcelos A.T.R."/>
        </authorList>
    </citation>
    <scope>NUCLEOTIDE SEQUENCE</scope>
    <source>
        <tissue evidence="10">Muscle</tissue>
    </source>
</reference>
<evidence type="ECO:0000256" key="7">
    <source>
        <dbReference type="SAM" id="Phobius"/>
    </source>
</evidence>
<evidence type="ECO:0000256" key="3">
    <source>
        <dbReference type="ARBA" id="ARBA00022826"/>
    </source>
</evidence>
<organism evidence="10 11">
    <name type="scientific">Willisornis vidua</name>
    <name type="common">Xingu scale-backed antbird</name>
    <dbReference type="NCBI Taxonomy" id="1566151"/>
    <lineage>
        <taxon>Eukaryota</taxon>
        <taxon>Metazoa</taxon>
        <taxon>Chordata</taxon>
        <taxon>Craniata</taxon>
        <taxon>Vertebrata</taxon>
        <taxon>Euteleostomi</taxon>
        <taxon>Archelosauria</taxon>
        <taxon>Archosauria</taxon>
        <taxon>Dinosauria</taxon>
        <taxon>Saurischia</taxon>
        <taxon>Theropoda</taxon>
        <taxon>Coelurosauria</taxon>
        <taxon>Aves</taxon>
        <taxon>Neognathae</taxon>
        <taxon>Neoaves</taxon>
        <taxon>Telluraves</taxon>
        <taxon>Australaves</taxon>
        <taxon>Passeriformes</taxon>
        <taxon>Thamnophilidae</taxon>
        <taxon>Willisornis</taxon>
    </lineage>
</organism>
<dbReference type="InterPro" id="IPR051413">
    <property type="entry name" value="K/Na_HCN_channel"/>
</dbReference>
<dbReference type="Gene3D" id="1.10.287.70">
    <property type="match status" value="1"/>
</dbReference>
<sequence>MDKLPPSMRKRLYSLPQQIGPKASIMDEEDDSDKDTRRKSIRLKPLPSPSAGSTRALGGDPGRGGDPGLLETEAGGKGAKTSTNGDCRRFKGSLSSLTSRHLHDAAEEKRLIGGEGEPASPSEDKSPPGSGELEQGLPAPPPPASPPEPQQPPRACSSTSIKVEGGGGCDQITPDEEQRLGQAGFMQRQFGAMLQPGVNKFSLRMFGSQKAVEREQERVKSAGFWIIHPYSDFRGFIPFHLYDCFSIEPDWQTPVAVAEITTLPKWTLNHIAGEEMSMAKSSMLHAPADMSGGARFYWDLTMLLLMVGNLIIIPVGITFFKDENTTPWIVFNVVSDTFFLIDLVLNFRTGIVVEDNTEIILDPQRIKMKYLKSWFVVDFISSIPVDYIFLIVETRIDSEVYKTARALRIVRFTKILSLLRLLRLSRLIRYIHQWEEVSTASGAPTF</sequence>
<dbReference type="InterPro" id="IPR013621">
    <property type="entry name" value="Ion_trans_N"/>
</dbReference>
<dbReference type="Proteomes" id="UP001145742">
    <property type="component" value="Unassembled WGS sequence"/>
</dbReference>
<feature type="compositionally biased region" description="Pro residues" evidence="6">
    <location>
        <begin position="138"/>
        <end position="152"/>
    </location>
</feature>
<feature type="transmembrane region" description="Helical" evidence="7">
    <location>
        <begin position="300"/>
        <end position="320"/>
    </location>
</feature>
<feature type="domain" description="Ion transport N-terminal" evidence="9">
    <location>
        <begin position="191"/>
        <end position="233"/>
    </location>
</feature>
<feature type="compositionally biased region" description="Basic and acidic residues" evidence="6">
    <location>
        <begin position="101"/>
        <end position="112"/>
    </location>
</feature>
<name>A0ABQ9DFE5_9PASS</name>
<dbReference type="EMBL" id="WHWB01033261">
    <property type="protein sequence ID" value="KAJ7420934.1"/>
    <property type="molecule type" value="Genomic_DNA"/>
</dbReference>
<accession>A0ABQ9DFE5</accession>
<evidence type="ECO:0000259" key="9">
    <source>
        <dbReference type="Pfam" id="PF08412"/>
    </source>
</evidence>
<keyword evidence="3" id="KW-0407">Ion channel</keyword>
<dbReference type="PANTHER" id="PTHR45689">
    <property type="entry name" value="I[[H]] CHANNEL, ISOFORM E"/>
    <property type="match status" value="1"/>
</dbReference>